<organism evidence="3 4">
    <name type="scientific">Alkalibacterium thalassium</name>
    <dbReference type="NCBI Taxonomy" id="426701"/>
    <lineage>
        <taxon>Bacteria</taxon>
        <taxon>Bacillati</taxon>
        <taxon>Bacillota</taxon>
        <taxon>Bacilli</taxon>
        <taxon>Lactobacillales</taxon>
        <taxon>Carnobacteriaceae</taxon>
        <taxon>Alkalibacterium</taxon>
    </lineage>
</organism>
<evidence type="ECO:0000256" key="2">
    <source>
        <dbReference type="ARBA" id="ARBA00022649"/>
    </source>
</evidence>
<dbReference type="GO" id="GO:0006402">
    <property type="term" value="P:mRNA catabolic process"/>
    <property type="evidence" value="ECO:0007669"/>
    <property type="project" value="TreeGrafter"/>
</dbReference>
<evidence type="ECO:0000313" key="4">
    <source>
        <dbReference type="Proteomes" id="UP000199433"/>
    </source>
</evidence>
<dbReference type="InterPro" id="IPR003477">
    <property type="entry name" value="PemK-like"/>
</dbReference>
<keyword evidence="4" id="KW-1185">Reference proteome</keyword>
<keyword evidence="2" id="KW-1277">Toxin-antitoxin system</keyword>
<sequence length="116" mass="13239">MAKLRQGDIILVNLDPSKGTETKKTRPCLVVSNNFYNRYLNTVLIAPISNSQKYKEERFTVSPFFVSIPNNEKVKGTILLQHIRSIDPTLRIIGKPISHLNSDLVKKISDTINHFF</sequence>
<name>A0A1G9E6N3_9LACT</name>
<dbReference type="Pfam" id="PF02452">
    <property type="entry name" value="PemK_toxin"/>
    <property type="match status" value="1"/>
</dbReference>
<comment type="similarity">
    <text evidence="1">Belongs to the PemK/MazF family.</text>
</comment>
<dbReference type="EMBL" id="FNFK01000055">
    <property type="protein sequence ID" value="SDK71789.1"/>
    <property type="molecule type" value="Genomic_DNA"/>
</dbReference>
<dbReference type="InterPro" id="IPR011067">
    <property type="entry name" value="Plasmid_toxin/cell-grow_inhib"/>
</dbReference>
<dbReference type="AlphaFoldDB" id="A0A1G9E6N3"/>
<dbReference type="RefSeq" id="WP_091268442.1">
    <property type="nucleotide sequence ID" value="NZ_FNFK01000055.1"/>
</dbReference>
<protein>
    <submittedName>
        <fullName evidence="3">mRNA interferase MazF</fullName>
    </submittedName>
</protein>
<dbReference type="OrthoDB" id="9808744at2"/>
<evidence type="ECO:0000313" key="3">
    <source>
        <dbReference type="EMBL" id="SDK71789.1"/>
    </source>
</evidence>
<gene>
    <name evidence="3" type="ORF">SAMN04488098_10551</name>
</gene>
<dbReference type="Proteomes" id="UP000199433">
    <property type="component" value="Unassembled WGS sequence"/>
</dbReference>
<reference evidence="4" key="1">
    <citation type="submission" date="2016-10" db="EMBL/GenBank/DDBJ databases">
        <authorList>
            <person name="Varghese N."/>
            <person name="Submissions S."/>
        </authorList>
    </citation>
    <scope>NUCLEOTIDE SEQUENCE [LARGE SCALE GENOMIC DNA]</scope>
    <source>
        <strain evidence="4">DSM 19181</strain>
    </source>
</reference>
<dbReference type="SUPFAM" id="SSF50118">
    <property type="entry name" value="Cell growth inhibitor/plasmid maintenance toxic component"/>
    <property type="match status" value="1"/>
</dbReference>
<dbReference type="GO" id="GO:0003677">
    <property type="term" value="F:DNA binding"/>
    <property type="evidence" value="ECO:0007669"/>
    <property type="project" value="InterPro"/>
</dbReference>
<dbReference type="GO" id="GO:0004521">
    <property type="term" value="F:RNA endonuclease activity"/>
    <property type="evidence" value="ECO:0007669"/>
    <property type="project" value="TreeGrafter"/>
</dbReference>
<dbReference type="Gene3D" id="2.30.30.110">
    <property type="match status" value="1"/>
</dbReference>
<proteinExistence type="inferred from homology"/>
<dbReference type="GO" id="GO:0016075">
    <property type="term" value="P:rRNA catabolic process"/>
    <property type="evidence" value="ECO:0007669"/>
    <property type="project" value="TreeGrafter"/>
</dbReference>
<evidence type="ECO:0000256" key="1">
    <source>
        <dbReference type="ARBA" id="ARBA00007521"/>
    </source>
</evidence>
<dbReference type="PANTHER" id="PTHR33988">
    <property type="entry name" value="ENDORIBONUCLEASE MAZF-RELATED"/>
    <property type="match status" value="1"/>
</dbReference>
<accession>A0A1G9E6N3</accession>
<dbReference type="STRING" id="426701.SAMN04488098_10551"/>